<reference evidence="2" key="1">
    <citation type="submission" date="2021-11" db="EMBL/GenBank/DDBJ databases">
        <title>Genome sequence.</title>
        <authorList>
            <person name="Sun Q."/>
        </authorList>
    </citation>
    <scope>NUCLEOTIDE SEQUENCE</scope>
    <source>
        <strain evidence="2">JC732</strain>
    </source>
</reference>
<feature type="transmembrane region" description="Helical" evidence="1">
    <location>
        <begin position="357"/>
        <end position="381"/>
    </location>
</feature>
<feature type="transmembrane region" description="Helical" evidence="1">
    <location>
        <begin position="267"/>
        <end position="289"/>
    </location>
</feature>
<feature type="transmembrane region" description="Helical" evidence="1">
    <location>
        <begin position="88"/>
        <end position="108"/>
    </location>
</feature>
<feature type="transmembrane region" description="Helical" evidence="1">
    <location>
        <begin position="143"/>
        <end position="168"/>
    </location>
</feature>
<dbReference type="InterPro" id="IPR036259">
    <property type="entry name" value="MFS_trans_sf"/>
</dbReference>
<name>A0A9X1MHQ7_9BACT</name>
<dbReference type="AlphaFoldDB" id="A0A9X1MHQ7"/>
<comment type="caution">
    <text evidence="2">The sequence shown here is derived from an EMBL/GenBank/DDBJ whole genome shotgun (WGS) entry which is preliminary data.</text>
</comment>
<gene>
    <name evidence="2" type="ORF">LOC68_02855</name>
</gene>
<dbReference type="Proteomes" id="UP001139103">
    <property type="component" value="Unassembled WGS sequence"/>
</dbReference>
<dbReference type="EMBL" id="JAJKFT010000002">
    <property type="protein sequence ID" value="MCC9627323.1"/>
    <property type="molecule type" value="Genomic_DNA"/>
</dbReference>
<evidence type="ECO:0000313" key="3">
    <source>
        <dbReference type="Proteomes" id="UP001139103"/>
    </source>
</evidence>
<feature type="transmembrane region" description="Helical" evidence="1">
    <location>
        <begin position="325"/>
        <end position="345"/>
    </location>
</feature>
<keyword evidence="1" id="KW-0812">Transmembrane</keyword>
<feature type="transmembrane region" description="Helical" evidence="1">
    <location>
        <begin position="114"/>
        <end position="131"/>
    </location>
</feature>
<dbReference type="SUPFAM" id="SSF103473">
    <property type="entry name" value="MFS general substrate transporter"/>
    <property type="match status" value="1"/>
</dbReference>
<keyword evidence="1" id="KW-1133">Transmembrane helix</keyword>
<dbReference type="InterPro" id="IPR043745">
    <property type="entry name" value="DUF5690"/>
</dbReference>
<evidence type="ECO:0000256" key="1">
    <source>
        <dbReference type="SAM" id="Phobius"/>
    </source>
</evidence>
<accession>A0A9X1MHQ7</accession>
<feature type="transmembrane region" description="Helical" evidence="1">
    <location>
        <begin position="174"/>
        <end position="195"/>
    </location>
</feature>
<organism evidence="2 3">
    <name type="scientific">Blastopirellula sediminis</name>
    <dbReference type="NCBI Taxonomy" id="2894196"/>
    <lineage>
        <taxon>Bacteria</taxon>
        <taxon>Pseudomonadati</taxon>
        <taxon>Planctomycetota</taxon>
        <taxon>Planctomycetia</taxon>
        <taxon>Pirellulales</taxon>
        <taxon>Pirellulaceae</taxon>
        <taxon>Blastopirellula</taxon>
    </lineage>
</organism>
<sequence length="448" mass="48639">MSSSTSSGNSSALHWRGSLAAAAIAFTAYFCMYAFRKPFTAIEYDAQFFLGGAVALKSALVISQVLGYALSKFIGVRFCSEVARERRAFWLIGLIVWAELALVLFAIVPGDWKVAAIFLNGLPLGMIWGLVVRYLEGRKSSDFLLAALCCSFIISSGVVKDAGLLWIRMGVSDFWMPAVTGLSFFAPFLLAVWLLERLPEPSVGDQEERTERKSMGKADRMSFLRQYWPGLIPLFFFYAVLTAFRDFRDSFGKEILDEIGFGEVKGIFTAVEAPIAFIVTGMLAALIMIKNHRVSLWAIFGSMLGGAVLIGAATTAFMLGWIEGLTWMIAIGLGGYLAYVPYNAVLFERLLASTRSVGTAVFGIYIADSFGYISSIGAMLYKDCFAADATRVGFFTTFSLLMATIGVASLVSSGYFFLRLPSAAGNSEEANSLPADASVVDNTAAEVV</sequence>
<keyword evidence="3" id="KW-1185">Reference proteome</keyword>
<keyword evidence="1" id="KW-0472">Membrane</keyword>
<proteinExistence type="predicted"/>
<protein>
    <submittedName>
        <fullName evidence="2">DUF5690 family protein</fullName>
    </submittedName>
</protein>
<feature type="transmembrane region" description="Helical" evidence="1">
    <location>
        <begin position="296"/>
        <end position="319"/>
    </location>
</feature>
<feature type="transmembrane region" description="Helical" evidence="1">
    <location>
        <begin position="47"/>
        <end position="67"/>
    </location>
</feature>
<dbReference type="Pfam" id="PF18943">
    <property type="entry name" value="DUF5690"/>
    <property type="match status" value="1"/>
</dbReference>
<dbReference type="RefSeq" id="WP_230215522.1">
    <property type="nucleotide sequence ID" value="NZ_JAJKFT010000002.1"/>
</dbReference>
<evidence type="ECO:0000313" key="2">
    <source>
        <dbReference type="EMBL" id="MCC9627323.1"/>
    </source>
</evidence>
<feature type="transmembrane region" description="Helical" evidence="1">
    <location>
        <begin position="227"/>
        <end position="247"/>
    </location>
</feature>
<feature type="transmembrane region" description="Helical" evidence="1">
    <location>
        <begin position="393"/>
        <end position="418"/>
    </location>
</feature>
<feature type="transmembrane region" description="Helical" evidence="1">
    <location>
        <begin position="12"/>
        <end position="35"/>
    </location>
</feature>